<evidence type="ECO:0000256" key="2">
    <source>
        <dbReference type="PROSITE-ProRule" id="PRU00473"/>
    </source>
</evidence>
<accession>A0A1T5I5C4</accession>
<dbReference type="PANTHER" id="PTHR30329:SF21">
    <property type="entry name" value="LIPOPROTEIN YIAD-RELATED"/>
    <property type="match status" value="1"/>
</dbReference>
<dbReference type="InterPro" id="IPR011250">
    <property type="entry name" value="OMP/PagP_B-barrel"/>
</dbReference>
<protein>
    <submittedName>
        <fullName evidence="5">Outer membrane protein A</fullName>
    </submittedName>
</protein>
<evidence type="ECO:0000259" key="4">
    <source>
        <dbReference type="PROSITE" id="PS51123"/>
    </source>
</evidence>
<dbReference type="InterPro" id="IPR027385">
    <property type="entry name" value="Beta-barrel_OMP"/>
</dbReference>
<dbReference type="CDD" id="cd07185">
    <property type="entry name" value="OmpA_C-like"/>
    <property type="match status" value="1"/>
</dbReference>
<evidence type="ECO:0000313" key="6">
    <source>
        <dbReference type="Proteomes" id="UP000189966"/>
    </source>
</evidence>
<evidence type="ECO:0000256" key="1">
    <source>
        <dbReference type="ARBA" id="ARBA00022729"/>
    </source>
</evidence>
<evidence type="ECO:0000313" key="5">
    <source>
        <dbReference type="EMBL" id="SKC34252.1"/>
    </source>
</evidence>
<dbReference type="Proteomes" id="UP000189966">
    <property type="component" value="Unassembled WGS sequence"/>
</dbReference>
<dbReference type="SUPFAM" id="SSF56925">
    <property type="entry name" value="OMPA-like"/>
    <property type="match status" value="1"/>
</dbReference>
<dbReference type="InterPro" id="IPR050330">
    <property type="entry name" value="Bact_OuterMem_StrucFunc"/>
</dbReference>
<dbReference type="Gene3D" id="3.30.1330.60">
    <property type="entry name" value="OmpA-like domain"/>
    <property type="match status" value="1"/>
</dbReference>
<dbReference type="OrthoDB" id="5813665at2"/>
<dbReference type="EMBL" id="FUZI01000014">
    <property type="protein sequence ID" value="SKC34252.1"/>
    <property type="molecule type" value="Genomic_DNA"/>
</dbReference>
<sequence length="316" mass="35593">MINNKTVLFFFPIVLLSQPVIAKEKVSMNDFITNPSLWVNGNIGFGYINNNVNLYEKSINTVSPSININIGYDFNRYIGIYSGYNLIDSMTDNNSINIFSLGFKGNLPLYKRWSIFGKVGMSYLNGNTSSYNSSGSLGFGFEYKVTNSISTQFGYDYYQNLELKKSSVGLSKIYWGMTYRFGQVTLPIIKLQQVDIVETTISDVSVLIRKNYIISFPTGKSILDNEDKSVLAELLEVMHKFPEVNAKITGRADATGNALINDKISKSRSLSVYRYLISHGISSDRLIREWLSDSSPIDSNSSKNSELERSVQIILY</sequence>
<dbReference type="InterPro" id="IPR036737">
    <property type="entry name" value="OmpA-like_sf"/>
</dbReference>
<evidence type="ECO:0000256" key="3">
    <source>
        <dbReference type="SAM" id="SignalP"/>
    </source>
</evidence>
<dbReference type="Gene3D" id="2.40.160.20">
    <property type="match status" value="1"/>
</dbReference>
<gene>
    <name evidence="5" type="primary">ompA_5</name>
    <name evidence="5" type="ORF">CZ809_03864</name>
</gene>
<keyword evidence="1 3" id="KW-0732">Signal</keyword>
<dbReference type="PROSITE" id="PS51123">
    <property type="entry name" value="OMPA_2"/>
    <property type="match status" value="1"/>
</dbReference>
<dbReference type="InterPro" id="IPR006665">
    <property type="entry name" value="OmpA-like"/>
</dbReference>
<dbReference type="SUPFAM" id="SSF103088">
    <property type="entry name" value="OmpA-like"/>
    <property type="match status" value="1"/>
</dbReference>
<feature type="chain" id="PRO_5010558131" evidence="3">
    <location>
        <begin position="23"/>
        <end position="316"/>
    </location>
</feature>
<feature type="signal peptide" evidence="3">
    <location>
        <begin position="1"/>
        <end position="22"/>
    </location>
</feature>
<organism evidence="5 6">
    <name type="scientific">Photobacterium piscicola</name>
    <dbReference type="NCBI Taxonomy" id="1378299"/>
    <lineage>
        <taxon>Bacteria</taxon>
        <taxon>Pseudomonadati</taxon>
        <taxon>Pseudomonadota</taxon>
        <taxon>Gammaproteobacteria</taxon>
        <taxon>Vibrionales</taxon>
        <taxon>Vibrionaceae</taxon>
        <taxon>Photobacterium</taxon>
    </lineage>
</organism>
<keyword evidence="2" id="KW-0472">Membrane</keyword>
<dbReference type="Pfam" id="PF13505">
    <property type="entry name" value="OMP_b-brl"/>
    <property type="match status" value="1"/>
</dbReference>
<dbReference type="RefSeq" id="WP_080159137.1">
    <property type="nucleotide sequence ID" value="NZ_FUZI01000014.1"/>
</dbReference>
<name>A0A1T5I5C4_9GAMM</name>
<dbReference type="PANTHER" id="PTHR30329">
    <property type="entry name" value="STATOR ELEMENT OF FLAGELLAR MOTOR COMPLEX"/>
    <property type="match status" value="1"/>
</dbReference>
<reference evidence="5 6" key="1">
    <citation type="submission" date="2017-02" db="EMBL/GenBank/DDBJ databases">
        <authorList>
            <person name="Peterson S.W."/>
        </authorList>
    </citation>
    <scope>NUCLEOTIDE SEQUENCE [LARGE SCALE GENOMIC DNA]</scope>
    <source>
        <strain evidence="6">type strain: NCCB 100098</strain>
    </source>
</reference>
<dbReference type="GO" id="GO:0016020">
    <property type="term" value="C:membrane"/>
    <property type="evidence" value="ECO:0007669"/>
    <property type="project" value="UniProtKB-UniRule"/>
</dbReference>
<dbReference type="Pfam" id="PF00691">
    <property type="entry name" value="OmpA"/>
    <property type="match status" value="1"/>
</dbReference>
<proteinExistence type="predicted"/>
<dbReference type="AlphaFoldDB" id="A0A1T5I5C4"/>
<feature type="domain" description="OmpA-like" evidence="4">
    <location>
        <begin position="203"/>
        <end position="316"/>
    </location>
</feature>